<dbReference type="GO" id="GO:0016020">
    <property type="term" value="C:membrane"/>
    <property type="evidence" value="ECO:0007669"/>
    <property type="project" value="UniProtKB-SubCell"/>
</dbReference>
<evidence type="ECO:0000256" key="6">
    <source>
        <dbReference type="SAM" id="Phobius"/>
    </source>
</evidence>
<dbReference type="OMA" id="CYQGSEV"/>
<dbReference type="GeneID" id="9670729"/>
<feature type="transmembrane region" description="Helical" evidence="6">
    <location>
        <begin position="34"/>
        <end position="59"/>
    </location>
</feature>
<proteinExistence type="predicted"/>
<feature type="transmembrane region" description="Helical" evidence="6">
    <location>
        <begin position="159"/>
        <end position="178"/>
    </location>
</feature>
<dbReference type="GO" id="GO:0022857">
    <property type="term" value="F:transmembrane transporter activity"/>
    <property type="evidence" value="ECO:0007669"/>
    <property type="project" value="InterPro"/>
</dbReference>
<dbReference type="AlphaFoldDB" id="C7ZBD2"/>
<dbReference type="HOGENOM" id="CLU_021993_1_0_1"/>
<evidence type="ECO:0000256" key="1">
    <source>
        <dbReference type="ARBA" id="ARBA00004141"/>
    </source>
</evidence>
<feature type="transmembrane region" description="Helical" evidence="6">
    <location>
        <begin position="247"/>
        <end position="266"/>
    </location>
</feature>
<dbReference type="Proteomes" id="UP000005206">
    <property type="component" value="Chromosome 7"/>
</dbReference>
<dbReference type="Gene3D" id="1.20.1250.20">
    <property type="entry name" value="MFS general substrate transporter like domains"/>
    <property type="match status" value="2"/>
</dbReference>
<dbReference type="PANTHER" id="PTHR23514">
    <property type="entry name" value="BYPASS OF STOP CODON PROTEIN 6"/>
    <property type="match status" value="1"/>
</dbReference>
<gene>
    <name evidence="8" type="ORF">NECHADRAFT_45713</name>
</gene>
<dbReference type="SUPFAM" id="SSF103473">
    <property type="entry name" value="MFS general substrate transporter"/>
    <property type="match status" value="1"/>
</dbReference>
<evidence type="ECO:0000256" key="5">
    <source>
        <dbReference type="ARBA" id="ARBA00023180"/>
    </source>
</evidence>
<feature type="transmembrane region" description="Helical" evidence="6">
    <location>
        <begin position="337"/>
        <end position="360"/>
    </location>
</feature>
<organism evidence="8 9">
    <name type="scientific">Fusarium vanettenii (strain ATCC MYA-4622 / CBS 123669 / FGSC 9596 / NRRL 45880 / 77-13-4)</name>
    <name type="common">Fusarium solani subsp. pisi</name>
    <dbReference type="NCBI Taxonomy" id="660122"/>
    <lineage>
        <taxon>Eukaryota</taxon>
        <taxon>Fungi</taxon>
        <taxon>Dikarya</taxon>
        <taxon>Ascomycota</taxon>
        <taxon>Pezizomycotina</taxon>
        <taxon>Sordariomycetes</taxon>
        <taxon>Hypocreomycetidae</taxon>
        <taxon>Hypocreales</taxon>
        <taxon>Nectriaceae</taxon>
        <taxon>Fusarium</taxon>
        <taxon>Fusarium solani species complex</taxon>
        <taxon>Fusarium vanettenii</taxon>
    </lineage>
</organism>
<feature type="transmembrane region" description="Helical" evidence="6">
    <location>
        <begin position="80"/>
        <end position="109"/>
    </location>
</feature>
<name>C7ZBD2_FUSV7</name>
<dbReference type="VEuPathDB" id="FungiDB:NECHADRAFT_45713"/>
<evidence type="ECO:0000313" key="8">
    <source>
        <dbReference type="EMBL" id="EEU38698.1"/>
    </source>
</evidence>
<feature type="transmembrane region" description="Helical" evidence="6">
    <location>
        <begin position="366"/>
        <end position="385"/>
    </location>
</feature>
<dbReference type="EMBL" id="GG698914">
    <property type="protein sequence ID" value="EEU38698.1"/>
    <property type="molecule type" value="Genomic_DNA"/>
</dbReference>
<reference evidence="8 9" key="1">
    <citation type="journal article" date="2009" name="PLoS Genet.">
        <title>The genome of Nectria haematococca: contribution of supernumerary chromosomes to gene expansion.</title>
        <authorList>
            <person name="Coleman J.J."/>
            <person name="Rounsley S.D."/>
            <person name="Rodriguez-Carres M."/>
            <person name="Kuo A."/>
            <person name="Wasmann C.C."/>
            <person name="Grimwood J."/>
            <person name="Schmutz J."/>
            <person name="Taga M."/>
            <person name="White G.J."/>
            <person name="Zhou S."/>
            <person name="Schwartz D.C."/>
            <person name="Freitag M."/>
            <person name="Ma L.J."/>
            <person name="Danchin E.G."/>
            <person name="Henrissat B."/>
            <person name="Coutinho P.M."/>
            <person name="Nelson D.R."/>
            <person name="Straney D."/>
            <person name="Napoli C.A."/>
            <person name="Barker B.M."/>
            <person name="Gribskov M."/>
            <person name="Rep M."/>
            <person name="Kroken S."/>
            <person name="Molnar I."/>
            <person name="Rensing C."/>
            <person name="Kennell J.C."/>
            <person name="Zamora J."/>
            <person name="Farman M.L."/>
            <person name="Selker E.U."/>
            <person name="Salamov A."/>
            <person name="Shapiro H."/>
            <person name="Pangilinan J."/>
            <person name="Lindquist E."/>
            <person name="Lamers C."/>
            <person name="Grigoriev I.V."/>
            <person name="Geiser D.M."/>
            <person name="Covert S.F."/>
            <person name="Temporini E."/>
            <person name="Vanetten H.D."/>
        </authorList>
    </citation>
    <scope>NUCLEOTIDE SEQUENCE [LARGE SCALE GENOMIC DNA]</scope>
    <source>
        <strain evidence="9">ATCC MYA-4622 / CBS 123669 / FGSC 9596 / NRRL 45880 / 77-13-4</strain>
    </source>
</reference>
<feature type="domain" description="Major facilitator superfamily (MFS) profile" evidence="7">
    <location>
        <begin position="212"/>
        <end position="396"/>
    </location>
</feature>
<dbReference type="InterPro" id="IPR036259">
    <property type="entry name" value="MFS_trans_sf"/>
</dbReference>
<dbReference type="RefSeq" id="XP_003044411.1">
    <property type="nucleotide sequence ID" value="XM_003044365.1"/>
</dbReference>
<evidence type="ECO:0000256" key="3">
    <source>
        <dbReference type="ARBA" id="ARBA00022989"/>
    </source>
</evidence>
<accession>C7ZBD2</accession>
<evidence type="ECO:0000256" key="2">
    <source>
        <dbReference type="ARBA" id="ARBA00022692"/>
    </source>
</evidence>
<feature type="transmembrane region" description="Helical" evidence="6">
    <location>
        <begin position="302"/>
        <end position="325"/>
    </location>
</feature>
<evidence type="ECO:0000313" key="9">
    <source>
        <dbReference type="Proteomes" id="UP000005206"/>
    </source>
</evidence>
<evidence type="ECO:0000256" key="4">
    <source>
        <dbReference type="ARBA" id="ARBA00023136"/>
    </source>
</evidence>
<dbReference type="FunFam" id="1.20.1250.20:FF:000286">
    <property type="entry name" value="MFS efflux transporter"/>
    <property type="match status" value="1"/>
</dbReference>
<dbReference type="KEGG" id="nhe:NECHADRAFT_45713"/>
<keyword evidence="3 6" id="KW-1133">Transmembrane helix</keyword>
<keyword evidence="9" id="KW-1185">Reference proteome</keyword>
<dbReference type="PROSITE" id="PS50850">
    <property type="entry name" value="MFS"/>
    <property type="match status" value="1"/>
</dbReference>
<dbReference type="eggNOG" id="ENOG502QSZ7">
    <property type="taxonomic scope" value="Eukaryota"/>
</dbReference>
<feature type="transmembrane region" description="Helical" evidence="6">
    <location>
        <begin position="129"/>
        <end position="150"/>
    </location>
</feature>
<protein>
    <recommendedName>
        <fullName evidence="7">Major facilitator superfamily (MFS) profile domain-containing protein</fullName>
    </recommendedName>
</protein>
<dbReference type="OrthoDB" id="413079at2759"/>
<comment type="subcellular location">
    <subcellularLocation>
        <location evidence="1">Membrane</location>
        <topology evidence="1">Multi-pass membrane protein</topology>
    </subcellularLocation>
</comment>
<feature type="transmembrane region" description="Helical" evidence="6">
    <location>
        <begin position="278"/>
        <end position="296"/>
    </location>
</feature>
<keyword evidence="2 6" id="KW-0812">Transmembrane</keyword>
<sequence>MSSLQLATLGLASLLNGFNDGSLGAILPYMERDYNIGYAVVSLVFVGQGIGCLFAAIFLDDLYPSLSQPDVFRIANMAAILGYVPMVAAAPFPLIPIAFAFVGFGVAINNVRGKTLCSHFPNQPFLSEILYACYGIGTTASPLVATAMVATEGMHCSRFYIVNLGLTISVLALSSWSFRYRGKNPNMNSRDLELVADTIIGDIPHSLCTRTVLLGAILILAYRGAEASISGWTIAFLIDTRTGEPVSLGYVLASFWAGIAVGRFGSSDIEERFGQNHLVYGSSILASAFQLLLWFMPNANTTTIATFAVGAMLGPIYSHVAAIFTHPIAERETSKEMITITTIGSLGGAITSFLTGLLAQVFGTTALHPVVLALLAIILICWWGIPNKDKHCRLHS</sequence>
<evidence type="ECO:0000259" key="7">
    <source>
        <dbReference type="PROSITE" id="PS50850"/>
    </source>
</evidence>
<dbReference type="Pfam" id="PF07690">
    <property type="entry name" value="MFS_1"/>
    <property type="match status" value="1"/>
</dbReference>
<keyword evidence="4 6" id="KW-0472">Membrane</keyword>
<dbReference type="InParanoid" id="C7ZBD2"/>
<keyword evidence="5" id="KW-0325">Glycoprotein</keyword>
<dbReference type="PANTHER" id="PTHR23514:SF6">
    <property type="entry name" value="MAJOR FACILITATOR SUPERFAMILY (MFS) PROFILE DOMAIN-CONTAINING PROTEIN"/>
    <property type="match status" value="1"/>
</dbReference>
<dbReference type="InterPro" id="IPR020846">
    <property type="entry name" value="MFS_dom"/>
</dbReference>
<dbReference type="InterPro" id="IPR011701">
    <property type="entry name" value="MFS"/>
</dbReference>
<dbReference type="InterPro" id="IPR051788">
    <property type="entry name" value="MFS_Transporter"/>
</dbReference>